<keyword evidence="1" id="KW-1185">Reference proteome</keyword>
<dbReference type="PANTHER" id="PTHR47481">
    <property type="match status" value="1"/>
</dbReference>
<sequence length="266" mass="30236">MENTAQTPKALTSFLNQNTFAAFSAIKLNENNYKTWKKQALACIKVNKFQSHLDPRMVPARFSSESDRHEGIEAQSYTNWEVQDQCLVAWLTATMESNFVNRVIEVKSRIKQLKTQLKTLKKHGSPVTEYMAKINQVADALSALGAPLTKDEYIEAALGGLDEEYNIFITVATARIEETSESEFESQLLAQEELVDKFRRTELGSVQANIAQREDTPEKFQGRGFNNYRGGFRGSRGRDYFRGTGRSTWWQGSRPQCQLCENLAIQ</sequence>
<evidence type="ECO:0000313" key="2">
    <source>
        <dbReference type="RefSeq" id="XP_052111466.1"/>
    </source>
</evidence>
<gene>
    <name evidence="2" type="primary">LOC127742766</name>
</gene>
<accession>A0A9C6WIW2</accession>
<dbReference type="PANTHER" id="PTHR47481:SF22">
    <property type="entry name" value="RETROTRANSPOSON GAG DOMAIN-CONTAINING PROTEIN"/>
    <property type="match status" value="1"/>
</dbReference>
<dbReference type="GeneID" id="127742766"/>
<protein>
    <submittedName>
        <fullName evidence="2">Uncharacterized protein LOC127742766</fullName>
    </submittedName>
</protein>
<name>A0A9C6WIW2_ARADU</name>
<dbReference type="KEGG" id="adu:127742766"/>
<proteinExistence type="predicted"/>
<dbReference type="AlphaFoldDB" id="A0A9C6WIW2"/>
<reference evidence="1" key="1">
    <citation type="journal article" date="2016" name="Nat. Genet.">
        <title>The genome sequences of Arachis duranensis and Arachis ipaensis, the diploid ancestors of cultivated peanut.</title>
        <authorList>
            <person name="Bertioli D.J."/>
            <person name="Cannon S.B."/>
            <person name="Froenicke L."/>
            <person name="Huang G."/>
            <person name="Farmer A.D."/>
            <person name="Cannon E.K."/>
            <person name="Liu X."/>
            <person name="Gao D."/>
            <person name="Clevenger J."/>
            <person name="Dash S."/>
            <person name="Ren L."/>
            <person name="Moretzsohn M.C."/>
            <person name="Shirasawa K."/>
            <person name="Huang W."/>
            <person name="Vidigal B."/>
            <person name="Abernathy B."/>
            <person name="Chu Y."/>
            <person name="Niederhuth C.E."/>
            <person name="Umale P."/>
            <person name="Araujo A.C."/>
            <person name="Kozik A."/>
            <person name="Kim K.D."/>
            <person name="Burow M.D."/>
            <person name="Varshney R.K."/>
            <person name="Wang X."/>
            <person name="Zhang X."/>
            <person name="Barkley N."/>
            <person name="Guimaraes P.M."/>
            <person name="Isobe S."/>
            <person name="Guo B."/>
            <person name="Liao B."/>
            <person name="Stalker H.T."/>
            <person name="Schmitz R.J."/>
            <person name="Scheffler B.E."/>
            <person name="Leal-Bertioli S.C."/>
            <person name="Xun X."/>
            <person name="Jackson S.A."/>
            <person name="Michelmore R."/>
            <person name="Ozias-Akins P."/>
        </authorList>
    </citation>
    <scope>NUCLEOTIDE SEQUENCE [LARGE SCALE GENOMIC DNA]</scope>
    <source>
        <strain evidence="1">cv. V14167</strain>
    </source>
</reference>
<reference evidence="2" key="2">
    <citation type="submission" date="2025-08" db="UniProtKB">
        <authorList>
            <consortium name="RefSeq"/>
        </authorList>
    </citation>
    <scope>IDENTIFICATION</scope>
    <source>
        <tissue evidence="2">Whole plant</tissue>
    </source>
</reference>
<organism evidence="1 2">
    <name type="scientific">Arachis duranensis</name>
    <name type="common">Wild peanut</name>
    <dbReference type="NCBI Taxonomy" id="130453"/>
    <lineage>
        <taxon>Eukaryota</taxon>
        <taxon>Viridiplantae</taxon>
        <taxon>Streptophyta</taxon>
        <taxon>Embryophyta</taxon>
        <taxon>Tracheophyta</taxon>
        <taxon>Spermatophyta</taxon>
        <taxon>Magnoliopsida</taxon>
        <taxon>eudicotyledons</taxon>
        <taxon>Gunneridae</taxon>
        <taxon>Pentapetalae</taxon>
        <taxon>rosids</taxon>
        <taxon>fabids</taxon>
        <taxon>Fabales</taxon>
        <taxon>Fabaceae</taxon>
        <taxon>Papilionoideae</taxon>
        <taxon>50 kb inversion clade</taxon>
        <taxon>dalbergioids sensu lato</taxon>
        <taxon>Dalbergieae</taxon>
        <taxon>Pterocarpus clade</taxon>
        <taxon>Arachis</taxon>
    </lineage>
</organism>
<evidence type="ECO:0000313" key="1">
    <source>
        <dbReference type="Proteomes" id="UP000515211"/>
    </source>
</evidence>
<dbReference type="Proteomes" id="UP000515211">
    <property type="component" value="Chromosome 10"/>
</dbReference>
<dbReference type="RefSeq" id="XP_052111466.1">
    <property type="nucleotide sequence ID" value="XM_052255506.1"/>
</dbReference>